<evidence type="ECO:0000313" key="2">
    <source>
        <dbReference type="Proteomes" id="UP001459105"/>
    </source>
</evidence>
<sequence>MSQRTAFRYYHSRLRHGVPLGYTHYDQQVIASLPEHYWTLGTSQRNFGYAGGVTGDQNLPVLLGTSYTAAISLVGYGQEGGYALQGNSTFVGPEITHTDRWFMGIWSSRTSPRDAVKSSLLTYLIGANTITLYAQSSFVRVAVNGADVFEARVVSVARAFYGFGIDGTNLHIYVNGAMSVVPLPITLPNGLARVIVGGTRADNIPSSDFNLWRGTVERLAFWRRIPTTTLLSLLTTMGIRRALYNPRDQIDTAGISYATSTTVWSDYVENLGPNHWWSFDASSATNVVDKGSTPATVTLNTQAAATSLVGPTRSASGGSESRGKLIYGDNGSQLNTTRLFPNRNVGATTEGFTLVFWTLQGANFSRRNDDLFGFTDYNSAACGIYASIRNNEITLYKRNGGQVHQLKIPAEYLVNVENTNNVTQTTWSMITLTVDAQGFMRAYANGTSFTSQAVATGTSGIKLNGSNNHGFRIGHLGIGDTNPQQGYAEVLMFDKALTPQQISDLYNIGRLGLSYSSTSDITGDGRTDFATFYPYTDGLPEREEEVDISDWVAQFSATFTINQVETEASLIIPPSSFQTFYDKIRVGDLIRVVATAEPLDRSTPPVEYPQGEWLVDTPLRPEDAGNGRVFRVQLVSPTRFLTYANLHNEVVEPDRINLIDYPLTLKRVEQDAYVFGIQDQTTGRYFNNLAVSPIPTLYAREFRNRALPGGNGEYPQNELPERLTLKSAQNAIEIDARTAEVRIAIAFFEGPIGFESGIGNPARLSIDCTRYVTYEDLQTGVIGGLSANTEGWFIELPVSITYPGSMLSAYVETGQAKNKRFKLYRVPDVSSDPSVNRVDFNPGTITARAGADTPWGVDAQFATQFGYAGVPQNAILRDRRYAQCGPLQNGQRSQVLTIGDWGLTPQDKQVRGIEVTVRRVAVADAKPWTTWTPNTVVDQVVQFASQGTRFGDNKAGQARTSAPSTQVYSWNNSDWVETAIYGGVDDTWGLGFFSDTIFSNLQLELQCGVVDRSGNNYSAFIDSISVTVYYTDGTQTNPTTRIRILNDDGLPVNPYFEGLRPGDTVTVGNANQIDKLIETALLRAGFQNVDPTRPLYTEVQTFDKVAELSMPPTTYTFEQQASLMQLVTDALNFAPPNYRLRLDQDGVVRASSLVQAVTPSKVYANPDSVALDSGAFGVFTRVVARSNSGESVDLLRTQSSAIRACLFEHVADDAASIDSMGATYPFDDAGLTILNSRLQALFDSSGKTPTPRGAGWIEPENYGVLHNAYGSSVQPWTLENRDLFIVDIGSRPDGDDFEIEAFALDTLQPYITGDIIPQQISISYMTSQDCMRAIGTFPPPTASQTEANKVVSYMPPANHPGWQRLVDKFVCENGRNNVELTDFETQFPPKARFIKITVNQAWFRQGTERDDKRARITMSSLRVYSSRRVIASAILGYTPEFATPENQALMQELRVRTVVLPPNFYLNTYDLAQGFAATQLNEYVRDFAPTSAVLFAVDLKVGQTVQVYSALAKRFYAGLIETVRIDSNGVTSIGMTDYTIGWYSKSL</sequence>
<proteinExistence type="predicted"/>
<accession>A0AAX4QHD4</accession>
<evidence type="ECO:0008006" key="3">
    <source>
        <dbReference type="Google" id="ProtNLM"/>
    </source>
</evidence>
<name>A0AAX4QHD4_9CAUD</name>
<dbReference type="SUPFAM" id="SSF49899">
    <property type="entry name" value="Concanavalin A-like lectins/glucanases"/>
    <property type="match status" value="1"/>
</dbReference>
<dbReference type="Gene3D" id="2.60.120.200">
    <property type="match status" value="1"/>
</dbReference>
<reference evidence="1" key="1">
    <citation type="submission" date="2024-03" db="EMBL/GenBank/DDBJ databases">
        <authorList>
            <person name="Lin W."/>
            <person name="Li D."/>
            <person name="Tong Y."/>
        </authorList>
    </citation>
    <scope>NUCLEOTIDE SEQUENCE</scope>
</reference>
<dbReference type="InterPro" id="IPR013320">
    <property type="entry name" value="ConA-like_dom_sf"/>
</dbReference>
<protein>
    <recommendedName>
        <fullName evidence="3">LamG-like jellyroll fold domain-containing protein</fullName>
    </recommendedName>
</protein>
<organism evidence="1 2">
    <name type="scientific">Microcystis phage Mvi-JY20</name>
    <dbReference type="NCBI Taxonomy" id="3128146"/>
    <lineage>
        <taxon>Viruses</taxon>
        <taxon>Duplodnaviria</taxon>
        <taxon>Heunggongvirae</taxon>
        <taxon>Uroviricota</taxon>
        <taxon>Caudoviricetes</taxon>
    </lineage>
</organism>
<evidence type="ECO:0000313" key="1">
    <source>
        <dbReference type="EMBL" id="XAI95523.1"/>
    </source>
</evidence>
<dbReference type="Proteomes" id="UP001459105">
    <property type="component" value="Segment"/>
</dbReference>
<dbReference type="EMBL" id="PP438412">
    <property type="protein sequence ID" value="XAI95523.1"/>
    <property type="molecule type" value="Genomic_DNA"/>
</dbReference>